<comment type="similarity">
    <text evidence="7 9">Belongs to the succinate/malate CoA ligase alpha subunit family.</text>
</comment>
<evidence type="ECO:0000256" key="8">
    <source>
        <dbReference type="PIRSR" id="PIRSR001553-1"/>
    </source>
</evidence>
<dbReference type="EMBL" id="JBJKFK010000478">
    <property type="protein sequence ID" value="KAL3316811.1"/>
    <property type="molecule type" value="Genomic_DNA"/>
</dbReference>
<dbReference type="InterPro" id="IPR036291">
    <property type="entry name" value="NAD(P)-bd_dom_sf"/>
</dbReference>
<dbReference type="EC" id="6.2.1.5" evidence="7"/>
<evidence type="ECO:0000256" key="3">
    <source>
        <dbReference type="ARBA" id="ARBA00022598"/>
    </source>
</evidence>
<feature type="binding site" evidence="7">
    <location>
        <begin position="33"/>
        <end position="36"/>
    </location>
    <ligand>
        <name>CoA</name>
        <dbReference type="ChEBI" id="CHEBI:57287"/>
    </ligand>
</feature>
<evidence type="ECO:0000256" key="6">
    <source>
        <dbReference type="ARBA" id="ARBA00061754"/>
    </source>
</evidence>
<evidence type="ECO:0000256" key="2">
    <source>
        <dbReference type="ARBA" id="ARBA00022532"/>
    </source>
</evidence>
<dbReference type="SUPFAM" id="SSF52210">
    <property type="entry name" value="Succinyl-CoA synthetase domains"/>
    <property type="match status" value="1"/>
</dbReference>
<comment type="caution">
    <text evidence="11">The sequence shown here is derived from an EMBL/GenBank/DDBJ whole genome shotgun (WGS) entry which is preliminary data.</text>
</comment>
<comment type="function">
    <text evidence="5 7">Succinyl-CoA synthetase functions in the citric acid cycle (TCA), coupling the hydrolysis of succinyl-CoA to the synthesis of either ATP or GTP and thus represents the only step of substrate-level phosphorylation in the TCA. The alpha subunit of the enzyme binds the substrates coenzyme A and phosphate, while succinate binding and specificity for either ATP or GTP is provided by different beta subunits.</text>
</comment>
<dbReference type="GO" id="GO:0000166">
    <property type="term" value="F:nucleotide binding"/>
    <property type="evidence" value="ECO:0007669"/>
    <property type="project" value="UniProtKB-KW"/>
</dbReference>
<comment type="subunit">
    <text evidence="6">Heterodimer of an alpha and a beta subunit. Different beta subunits determine nucleotide specificity. Together with the ATP-specific beta subunit SUCLA2, forms an ADP-forming succinyl-CoA synthetase (A-SCS). Together with the GTP-specific beta subunit SUCLG2 forms a GDP-forming succinyl-CoA synthetase (G-SCS).</text>
</comment>
<sequence>MQCIVIAQRSIYDQCRKNLMLTENTKLICQGFTGKQATFHCTQAIEYGTKLVGGVSPGKGGQKHLNLPVFNSVKEAMDATGANASVIYVPPAGATTALNEAIDAGIPLVICITEGIPQQDMVRVKSKLLKQNKTRLVGPNCPGLIKPGLCKIGIMPGHIHKKGKVGIVSRSGTLTYEAVHQTTLEGLGQSLCVGIGGDPFNGTNFIDCLEVFLNDPQTEGIIMLGEIGGTAEEEAAEYLKKHNSGPNKKPVVSFIAGLTAPPGRRMGHAGAIIAGGKGGAQEKIDALREAGVTISETPAQLGSTLAKIMK</sequence>
<dbReference type="PROSITE" id="PS00399">
    <property type="entry name" value="SUCCINYL_COA_LIG_2"/>
    <property type="match status" value="1"/>
</dbReference>
<dbReference type="InterPro" id="IPR003781">
    <property type="entry name" value="CoA-bd"/>
</dbReference>
<comment type="catalytic activity">
    <reaction evidence="7">
        <text>succinate + ATP + CoA = succinyl-CoA + ADP + phosphate</text>
        <dbReference type="Rhea" id="RHEA:17661"/>
        <dbReference type="ChEBI" id="CHEBI:30031"/>
        <dbReference type="ChEBI" id="CHEBI:30616"/>
        <dbReference type="ChEBI" id="CHEBI:43474"/>
        <dbReference type="ChEBI" id="CHEBI:57287"/>
        <dbReference type="ChEBI" id="CHEBI:57292"/>
        <dbReference type="ChEBI" id="CHEBI:456216"/>
        <dbReference type="EC" id="6.2.1.5"/>
    </reaction>
</comment>
<dbReference type="AlphaFoldDB" id="A0ABD2QDJ3"/>
<dbReference type="InterPro" id="IPR005811">
    <property type="entry name" value="SUCC_ACL_C"/>
</dbReference>
<dbReference type="PANTHER" id="PTHR11117:SF2">
    <property type="entry name" value="SUCCINATE--COA LIGASE [ADP_GDP-FORMING] SUBUNIT ALPHA, MITOCHONDRIAL"/>
    <property type="match status" value="1"/>
</dbReference>
<dbReference type="NCBIfam" id="TIGR01019">
    <property type="entry name" value="sucCoAalpha"/>
    <property type="match status" value="1"/>
</dbReference>
<dbReference type="Proteomes" id="UP001626550">
    <property type="component" value="Unassembled WGS sequence"/>
</dbReference>
<feature type="binding site" evidence="7">
    <location>
        <position position="176"/>
    </location>
    <ligand>
        <name>substrate</name>
        <note>ligand shared with subunit beta</note>
    </ligand>
</feature>
<dbReference type="InterPro" id="IPR017440">
    <property type="entry name" value="Cit_synth/succinyl-CoA_lig_AS"/>
</dbReference>
<dbReference type="SUPFAM" id="SSF51735">
    <property type="entry name" value="NAD(P)-binding Rossmann-fold domains"/>
    <property type="match status" value="1"/>
</dbReference>
<dbReference type="PROSITE" id="PS01216">
    <property type="entry name" value="SUCCINYL_COA_LIG_1"/>
    <property type="match status" value="1"/>
</dbReference>
<protein>
    <recommendedName>
        <fullName evidence="7">Succinate--CoA ligase [ADP/GDP-forming] subunit alpha, mitochondrial</fullName>
        <ecNumber evidence="7">6.2.1.4</ecNumber>
        <ecNumber evidence="7">6.2.1.5</ecNumber>
    </recommendedName>
    <alternativeName>
        <fullName evidence="7">Succinyl-CoA synthetase subunit alpha</fullName>
        <shortName evidence="7">SCS-alpha</shortName>
    </alternativeName>
</protein>
<evidence type="ECO:0000256" key="5">
    <source>
        <dbReference type="ARBA" id="ARBA00054246"/>
    </source>
</evidence>
<dbReference type="NCBIfam" id="NF004230">
    <property type="entry name" value="PRK05678.1"/>
    <property type="match status" value="1"/>
</dbReference>
<comment type="pathway">
    <text evidence="1 7">Carbohydrate metabolism; tricarboxylic acid cycle; succinate from succinyl-CoA (ligase route): step 1/1.</text>
</comment>
<evidence type="ECO:0000313" key="12">
    <source>
        <dbReference type="Proteomes" id="UP001626550"/>
    </source>
</evidence>
<feature type="domain" description="CoA-binding" evidence="10">
    <location>
        <begin position="20"/>
        <end position="116"/>
    </location>
</feature>
<dbReference type="GO" id="GO:0006099">
    <property type="term" value="P:tricarboxylic acid cycle"/>
    <property type="evidence" value="ECO:0007669"/>
    <property type="project" value="UniProtKB-UniRule"/>
</dbReference>
<accession>A0ABD2QDJ3</accession>
<reference evidence="11 12" key="1">
    <citation type="submission" date="2024-11" db="EMBL/GenBank/DDBJ databases">
        <title>Adaptive evolution of stress response genes in parasites aligns with host niche diversity.</title>
        <authorList>
            <person name="Hahn C."/>
            <person name="Resl P."/>
        </authorList>
    </citation>
    <scope>NUCLEOTIDE SEQUENCE [LARGE SCALE GENOMIC DNA]</scope>
    <source>
        <strain evidence="11">EGGRZ-B1_66</strain>
        <tissue evidence="11">Body</tissue>
    </source>
</reference>
<gene>
    <name evidence="11" type="primary">SUCLG1</name>
    <name evidence="11" type="ORF">Ciccas_004540</name>
</gene>
<dbReference type="Gene3D" id="3.40.50.720">
    <property type="entry name" value="NAD(P)-binding Rossmann-like Domain"/>
    <property type="match status" value="1"/>
</dbReference>
<keyword evidence="12" id="KW-1185">Reference proteome</keyword>
<dbReference type="Pfam" id="PF02629">
    <property type="entry name" value="CoA_binding"/>
    <property type="match status" value="1"/>
</dbReference>
<organism evidence="11 12">
    <name type="scientific">Cichlidogyrus casuarinus</name>
    <dbReference type="NCBI Taxonomy" id="1844966"/>
    <lineage>
        <taxon>Eukaryota</taxon>
        <taxon>Metazoa</taxon>
        <taxon>Spiralia</taxon>
        <taxon>Lophotrochozoa</taxon>
        <taxon>Platyhelminthes</taxon>
        <taxon>Monogenea</taxon>
        <taxon>Monopisthocotylea</taxon>
        <taxon>Dactylogyridea</taxon>
        <taxon>Ancyrocephalidae</taxon>
        <taxon>Cichlidogyrus</taxon>
    </lineage>
</organism>
<dbReference type="PIRSF" id="PIRSF001553">
    <property type="entry name" value="SucCS_alpha"/>
    <property type="match status" value="1"/>
</dbReference>
<evidence type="ECO:0000259" key="10">
    <source>
        <dbReference type="SMART" id="SM00881"/>
    </source>
</evidence>
<keyword evidence="3 7" id="KW-0436">Ligase</keyword>
<dbReference type="GO" id="GO:0005739">
    <property type="term" value="C:mitochondrion"/>
    <property type="evidence" value="ECO:0007669"/>
    <property type="project" value="UniProtKB-SubCell"/>
</dbReference>
<name>A0ABD2QDJ3_9PLAT</name>
<dbReference type="Gene3D" id="3.40.50.261">
    <property type="entry name" value="Succinyl-CoA synthetase domains"/>
    <property type="match status" value="1"/>
</dbReference>
<dbReference type="InterPro" id="IPR016102">
    <property type="entry name" value="Succinyl-CoA_synth-like"/>
</dbReference>
<dbReference type="Pfam" id="PF00549">
    <property type="entry name" value="Ligase_CoA"/>
    <property type="match status" value="1"/>
</dbReference>
<dbReference type="PANTHER" id="PTHR11117">
    <property type="entry name" value="SUCCINYL-COA LIGASE SUBUNIT ALPHA"/>
    <property type="match status" value="1"/>
</dbReference>
<dbReference type="HAMAP" id="MF_01988">
    <property type="entry name" value="Succ_CoA_alpha"/>
    <property type="match status" value="1"/>
</dbReference>
<proteinExistence type="inferred from homology"/>
<evidence type="ECO:0000256" key="7">
    <source>
        <dbReference type="HAMAP-Rule" id="MF_03222"/>
    </source>
</evidence>
<comment type="subcellular location">
    <subcellularLocation>
        <location evidence="7">Mitochondrion</location>
    </subcellularLocation>
</comment>
<keyword evidence="7" id="KW-0496">Mitochondrion</keyword>
<dbReference type="InterPro" id="IPR033847">
    <property type="entry name" value="Citrt_syn/SCS-alpha_CS"/>
</dbReference>
<dbReference type="GO" id="GO:0004776">
    <property type="term" value="F:succinate-CoA ligase (GDP-forming) activity"/>
    <property type="evidence" value="ECO:0007669"/>
    <property type="project" value="UniProtKB-EC"/>
</dbReference>
<feature type="binding site" evidence="7">
    <location>
        <position position="59"/>
    </location>
    <ligand>
        <name>CoA</name>
        <dbReference type="ChEBI" id="CHEBI:57287"/>
    </ligand>
</feature>
<evidence type="ECO:0000256" key="4">
    <source>
        <dbReference type="ARBA" id="ARBA00022741"/>
    </source>
</evidence>
<dbReference type="FunFam" id="3.40.50.261:FF:000005">
    <property type="entry name" value="Succinate--CoA ligase [ADP-forming] subunit alpha, mitochondrial"/>
    <property type="match status" value="1"/>
</dbReference>
<dbReference type="FunFam" id="3.40.50.720:FF:000002">
    <property type="entry name" value="Succinate--CoA ligase [ADP-forming] subunit alpha"/>
    <property type="match status" value="1"/>
</dbReference>
<dbReference type="PRINTS" id="PR01798">
    <property type="entry name" value="SCOASYNTHASE"/>
</dbReference>
<comment type="catalytic activity">
    <reaction evidence="7">
        <text>GTP + succinate + CoA = succinyl-CoA + GDP + phosphate</text>
        <dbReference type="Rhea" id="RHEA:22120"/>
        <dbReference type="ChEBI" id="CHEBI:30031"/>
        <dbReference type="ChEBI" id="CHEBI:37565"/>
        <dbReference type="ChEBI" id="CHEBI:43474"/>
        <dbReference type="ChEBI" id="CHEBI:57287"/>
        <dbReference type="ChEBI" id="CHEBI:57292"/>
        <dbReference type="ChEBI" id="CHEBI:58189"/>
        <dbReference type="EC" id="6.2.1.4"/>
    </reaction>
</comment>
<keyword evidence="4 7" id="KW-0547">Nucleotide-binding</keyword>
<comment type="subunit">
    <text evidence="7">Heterodimer of an alpha and a beta subunit. Different beta subunits determine nucleotide specificity. Together with an ATP-specific beta subunit, forms an ADP-forming succinyl-CoA synthetase (A-SCS). Together with a GTP-specific beta subunit forms a GDP-forming succinyl-CoA synthetase (G-SCS).</text>
</comment>
<evidence type="ECO:0000256" key="9">
    <source>
        <dbReference type="RuleBase" id="RU000677"/>
    </source>
</evidence>
<feature type="active site" description="Tele-phosphohistidine intermediate" evidence="7 8">
    <location>
        <position position="268"/>
    </location>
</feature>
<evidence type="ECO:0000313" key="11">
    <source>
        <dbReference type="EMBL" id="KAL3316811.1"/>
    </source>
</evidence>
<keyword evidence="2 7" id="KW-0816">Tricarboxylic acid cycle</keyword>
<evidence type="ECO:0000256" key="1">
    <source>
        <dbReference type="ARBA" id="ARBA00005064"/>
    </source>
</evidence>
<dbReference type="InterPro" id="IPR005810">
    <property type="entry name" value="CoA_lig_alpha"/>
</dbReference>
<feature type="binding site" evidence="7">
    <location>
        <begin position="112"/>
        <end position="114"/>
    </location>
    <ligand>
        <name>CoA</name>
        <dbReference type="ChEBI" id="CHEBI:57287"/>
    </ligand>
</feature>
<dbReference type="EC" id="6.2.1.4" evidence="7"/>
<dbReference type="SMART" id="SM00881">
    <property type="entry name" value="CoA_binding"/>
    <property type="match status" value="1"/>
</dbReference>
<dbReference type="GO" id="GO:0004775">
    <property type="term" value="F:succinate-CoA ligase (ADP-forming) activity"/>
    <property type="evidence" value="ECO:0007669"/>
    <property type="project" value="UniProtKB-UniRule"/>
</dbReference>